<accession>A0ACC1HQK9</accession>
<comment type="caution">
    <text evidence="1">The sequence shown here is derived from an EMBL/GenBank/DDBJ whole genome shotgun (WGS) entry which is preliminary data.</text>
</comment>
<dbReference type="Proteomes" id="UP001145114">
    <property type="component" value="Unassembled WGS sequence"/>
</dbReference>
<organism evidence="1 2">
    <name type="scientific">Spiromyces aspiralis</name>
    <dbReference type="NCBI Taxonomy" id="68401"/>
    <lineage>
        <taxon>Eukaryota</taxon>
        <taxon>Fungi</taxon>
        <taxon>Fungi incertae sedis</taxon>
        <taxon>Zoopagomycota</taxon>
        <taxon>Kickxellomycotina</taxon>
        <taxon>Kickxellomycetes</taxon>
        <taxon>Kickxellales</taxon>
        <taxon>Kickxellaceae</taxon>
        <taxon>Spiromyces</taxon>
    </lineage>
</organism>
<feature type="non-terminal residue" evidence="1">
    <location>
        <position position="1"/>
    </location>
</feature>
<name>A0ACC1HQK9_9FUNG</name>
<keyword evidence="2" id="KW-1185">Reference proteome</keyword>
<feature type="non-terminal residue" evidence="1">
    <location>
        <position position="57"/>
    </location>
</feature>
<gene>
    <name evidence="1" type="ORF">EV182_005087</name>
</gene>
<evidence type="ECO:0000313" key="2">
    <source>
        <dbReference type="Proteomes" id="UP001145114"/>
    </source>
</evidence>
<sequence>MLERMESRDGHTSDHTAKHIREIGDMAGLTTLFSILGSLFGDRVHDMLNRADKALGV</sequence>
<proteinExistence type="predicted"/>
<reference evidence="1" key="1">
    <citation type="submission" date="2022-06" db="EMBL/GenBank/DDBJ databases">
        <title>Phylogenomic reconstructions and comparative analyses of Kickxellomycotina fungi.</title>
        <authorList>
            <person name="Reynolds N.K."/>
            <person name="Stajich J.E."/>
            <person name="Barry K."/>
            <person name="Grigoriev I.V."/>
            <person name="Crous P."/>
            <person name="Smith M.E."/>
        </authorList>
    </citation>
    <scope>NUCLEOTIDE SEQUENCE</scope>
    <source>
        <strain evidence="1">RSA 2271</strain>
    </source>
</reference>
<dbReference type="EMBL" id="JAMZIH010001716">
    <property type="protein sequence ID" value="KAJ1677956.1"/>
    <property type="molecule type" value="Genomic_DNA"/>
</dbReference>
<evidence type="ECO:0000313" key="1">
    <source>
        <dbReference type="EMBL" id="KAJ1677956.1"/>
    </source>
</evidence>
<protein>
    <submittedName>
        <fullName evidence="1">Uncharacterized protein</fullName>
    </submittedName>
</protein>